<comment type="subcellular location">
    <subcellularLocation>
        <location evidence="2">Membrane</location>
    </subcellularLocation>
</comment>
<evidence type="ECO:0000256" key="3">
    <source>
        <dbReference type="ARBA" id="ARBA00012438"/>
    </source>
</evidence>
<reference evidence="12 13" key="1">
    <citation type="submission" date="2017-09" db="EMBL/GenBank/DDBJ databases">
        <authorList>
            <person name="Lee N."/>
            <person name="Cho B.-K."/>
        </authorList>
    </citation>
    <scope>NUCLEOTIDE SEQUENCE [LARGE SCALE GENOMIC DNA]</scope>
    <source>
        <strain evidence="12 13">ATCC 12461</strain>
    </source>
</reference>
<dbReference type="Proteomes" id="UP000326553">
    <property type="component" value="Chromosome"/>
</dbReference>
<dbReference type="OrthoDB" id="9792686at2"/>
<dbReference type="PRINTS" id="PR00344">
    <property type="entry name" value="BCTRLSENSOR"/>
</dbReference>
<evidence type="ECO:0000259" key="11">
    <source>
        <dbReference type="PROSITE" id="PS50109"/>
    </source>
</evidence>
<gene>
    <name evidence="12" type="ORF">CP975_10955</name>
</gene>
<dbReference type="Gene3D" id="3.30.565.10">
    <property type="entry name" value="Histidine kinase-like ATPase, C-terminal domain"/>
    <property type="match status" value="1"/>
</dbReference>
<comment type="catalytic activity">
    <reaction evidence="1">
        <text>ATP + protein L-histidine = ADP + protein N-phospho-L-histidine.</text>
        <dbReference type="EC" id="2.7.13.3"/>
    </reaction>
</comment>
<sequence length="225" mass="24380">MILREAGRRRNRGAMTNQVPMLADPVQPTRDAQRHRRRNALHTLLGMLELARHDRPPFAMDPVHEPLVRALLVGKTVAAARLGVHLSLSTSSHLRGGMEHPEDLVTVLGNLIDNAQDAVLAHRPTAMRGRPLIEVDLRERAAVTEVRVTDNGPGVPPAAREWIFTEGASTKQREAGHRGLGLAMVSEVLSQRGGSISVAERAGGGAEFTAHLPRASARADAWSQS</sequence>
<dbReference type="PROSITE" id="PS50109">
    <property type="entry name" value="HIS_KIN"/>
    <property type="match status" value="1"/>
</dbReference>
<dbReference type="GO" id="GO:0000160">
    <property type="term" value="P:phosphorelay signal transduction system"/>
    <property type="evidence" value="ECO:0007669"/>
    <property type="project" value="UniProtKB-KW"/>
</dbReference>
<dbReference type="InterPro" id="IPR036890">
    <property type="entry name" value="HATPase_C_sf"/>
</dbReference>
<keyword evidence="9" id="KW-0902">Two-component regulatory system</keyword>
<feature type="domain" description="Histidine kinase" evidence="11">
    <location>
        <begin position="41"/>
        <end position="216"/>
    </location>
</feature>
<evidence type="ECO:0000256" key="2">
    <source>
        <dbReference type="ARBA" id="ARBA00004370"/>
    </source>
</evidence>
<dbReference type="GO" id="GO:0004673">
    <property type="term" value="F:protein histidine kinase activity"/>
    <property type="evidence" value="ECO:0007669"/>
    <property type="project" value="UniProtKB-EC"/>
</dbReference>
<accession>A0A5J6HCM7</accession>
<evidence type="ECO:0000256" key="5">
    <source>
        <dbReference type="ARBA" id="ARBA00022679"/>
    </source>
</evidence>
<keyword evidence="5" id="KW-0808">Transferase</keyword>
<dbReference type="SUPFAM" id="SSF55874">
    <property type="entry name" value="ATPase domain of HSP90 chaperone/DNA topoisomerase II/histidine kinase"/>
    <property type="match status" value="1"/>
</dbReference>
<dbReference type="KEGG" id="salw:CP975_10955"/>
<evidence type="ECO:0000256" key="4">
    <source>
        <dbReference type="ARBA" id="ARBA00022553"/>
    </source>
</evidence>
<dbReference type="InterPro" id="IPR004358">
    <property type="entry name" value="Sig_transdc_His_kin-like_C"/>
</dbReference>
<evidence type="ECO:0000256" key="1">
    <source>
        <dbReference type="ARBA" id="ARBA00000085"/>
    </source>
</evidence>
<dbReference type="InterPro" id="IPR005467">
    <property type="entry name" value="His_kinase_dom"/>
</dbReference>
<evidence type="ECO:0000313" key="12">
    <source>
        <dbReference type="EMBL" id="QEV17956.1"/>
    </source>
</evidence>
<evidence type="ECO:0000256" key="8">
    <source>
        <dbReference type="ARBA" id="ARBA00022989"/>
    </source>
</evidence>
<dbReference type="PANTHER" id="PTHR45436:SF5">
    <property type="entry name" value="SENSOR HISTIDINE KINASE TRCS"/>
    <property type="match status" value="1"/>
</dbReference>
<keyword evidence="4" id="KW-0597">Phosphoprotein</keyword>
<dbReference type="InterPro" id="IPR003594">
    <property type="entry name" value="HATPase_dom"/>
</dbReference>
<protein>
    <recommendedName>
        <fullName evidence="3">histidine kinase</fullName>
        <ecNumber evidence="3">2.7.13.3</ecNumber>
    </recommendedName>
</protein>
<dbReference type="GO" id="GO:0016020">
    <property type="term" value="C:membrane"/>
    <property type="evidence" value="ECO:0007669"/>
    <property type="project" value="UniProtKB-SubCell"/>
</dbReference>
<dbReference type="InterPro" id="IPR050428">
    <property type="entry name" value="TCS_sensor_his_kinase"/>
</dbReference>
<keyword evidence="8" id="KW-1133">Transmembrane helix</keyword>
<evidence type="ECO:0000256" key="6">
    <source>
        <dbReference type="ARBA" id="ARBA00022692"/>
    </source>
</evidence>
<dbReference type="EMBL" id="CP023695">
    <property type="protein sequence ID" value="QEV17956.1"/>
    <property type="molecule type" value="Genomic_DNA"/>
</dbReference>
<name>A0A5J6HCM7_STRAD</name>
<evidence type="ECO:0000313" key="13">
    <source>
        <dbReference type="Proteomes" id="UP000326553"/>
    </source>
</evidence>
<proteinExistence type="predicted"/>
<evidence type="ECO:0000256" key="9">
    <source>
        <dbReference type="ARBA" id="ARBA00023012"/>
    </source>
</evidence>
<evidence type="ECO:0000256" key="7">
    <source>
        <dbReference type="ARBA" id="ARBA00022777"/>
    </source>
</evidence>
<dbReference type="SMART" id="SM00387">
    <property type="entry name" value="HATPase_c"/>
    <property type="match status" value="1"/>
</dbReference>
<dbReference type="Pfam" id="PF02518">
    <property type="entry name" value="HATPase_c"/>
    <property type="match status" value="1"/>
</dbReference>
<dbReference type="EC" id="2.7.13.3" evidence="3"/>
<keyword evidence="10" id="KW-0472">Membrane</keyword>
<evidence type="ECO:0000256" key="10">
    <source>
        <dbReference type="ARBA" id="ARBA00023136"/>
    </source>
</evidence>
<keyword evidence="7" id="KW-0418">Kinase</keyword>
<organism evidence="12 13">
    <name type="scientific">Streptomyces alboniger</name>
    <dbReference type="NCBI Taxonomy" id="132473"/>
    <lineage>
        <taxon>Bacteria</taxon>
        <taxon>Bacillati</taxon>
        <taxon>Actinomycetota</taxon>
        <taxon>Actinomycetes</taxon>
        <taxon>Kitasatosporales</taxon>
        <taxon>Streptomycetaceae</taxon>
        <taxon>Streptomyces</taxon>
        <taxon>Streptomyces aurantiacus group</taxon>
    </lineage>
</organism>
<dbReference type="PANTHER" id="PTHR45436">
    <property type="entry name" value="SENSOR HISTIDINE KINASE YKOH"/>
    <property type="match status" value="1"/>
</dbReference>
<keyword evidence="13" id="KW-1185">Reference proteome</keyword>
<dbReference type="AlphaFoldDB" id="A0A5J6HCM7"/>
<keyword evidence="6" id="KW-0812">Transmembrane</keyword>